<proteinExistence type="predicted"/>
<organism evidence="1 2">
    <name type="scientific">Lymnaea stagnalis</name>
    <name type="common">Great pond snail</name>
    <name type="synonym">Helix stagnalis</name>
    <dbReference type="NCBI Taxonomy" id="6523"/>
    <lineage>
        <taxon>Eukaryota</taxon>
        <taxon>Metazoa</taxon>
        <taxon>Spiralia</taxon>
        <taxon>Lophotrochozoa</taxon>
        <taxon>Mollusca</taxon>
        <taxon>Gastropoda</taxon>
        <taxon>Heterobranchia</taxon>
        <taxon>Euthyneura</taxon>
        <taxon>Panpulmonata</taxon>
        <taxon>Hygrophila</taxon>
        <taxon>Lymnaeoidea</taxon>
        <taxon>Lymnaeidae</taxon>
        <taxon>Lymnaea</taxon>
    </lineage>
</organism>
<keyword evidence="2" id="KW-1185">Reference proteome</keyword>
<gene>
    <name evidence="1" type="ORF">GSLYS_00013869001</name>
</gene>
<reference evidence="1 2" key="1">
    <citation type="submission" date="2024-04" db="EMBL/GenBank/DDBJ databases">
        <authorList>
            <consortium name="Genoscope - CEA"/>
            <person name="William W."/>
        </authorList>
    </citation>
    <scope>NUCLEOTIDE SEQUENCE [LARGE SCALE GENOMIC DNA]</scope>
</reference>
<protein>
    <submittedName>
        <fullName evidence="1">Uncharacterized protein</fullName>
    </submittedName>
</protein>
<accession>A0AAV2I405</accession>
<name>A0AAV2I405_LYMST</name>
<dbReference type="EMBL" id="CAXITT010000373">
    <property type="protein sequence ID" value="CAL1540136.1"/>
    <property type="molecule type" value="Genomic_DNA"/>
</dbReference>
<evidence type="ECO:0000313" key="2">
    <source>
        <dbReference type="Proteomes" id="UP001497497"/>
    </source>
</evidence>
<comment type="caution">
    <text evidence="1">The sequence shown here is derived from an EMBL/GenBank/DDBJ whole genome shotgun (WGS) entry which is preliminary data.</text>
</comment>
<evidence type="ECO:0000313" key="1">
    <source>
        <dbReference type="EMBL" id="CAL1540136.1"/>
    </source>
</evidence>
<dbReference type="AlphaFoldDB" id="A0AAV2I405"/>
<sequence length="50" mass="5658">MKIEDMFRYVYDNGFAGAWSWDLLGYPGEFTGIAGIRDLKTNGEIPVTIE</sequence>
<dbReference type="Proteomes" id="UP001497497">
    <property type="component" value="Unassembled WGS sequence"/>
</dbReference>